<reference evidence="2" key="1">
    <citation type="submission" date="2020-01" db="EMBL/GenBank/DDBJ databases">
        <authorList>
            <person name="Mishra B."/>
        </authorList>
    </citation>
    <scope>NUCLEOTIDE SEQUENCE [LARGE SCALE GENOMIC DNA]</scope>
</reference>
<keyword evidence="1" id="KW-1133">Transmembrane helix</keyword>
<evidence type="ECO:0000313" key="2">
    <source>
        <dbReference type="EMBL" id="CAA7059802.1"/>
    </source>
</evidence>
<keyword evidence="1" id="KW-0812">Transmembrane</keyword>
<evidence type="ECO:0000256" key="1">
    <source>
        <dbReference type="SAM" id="Phobius"/>
    </source>
</evidence>
<accession>A0A6D2L616</accession>
<keyword evidence="1" id="KW-0472">Membrane</keyword>
<feature type="transmembrane region" description="Helical" evidence="1">
    <location>
        <begin position="12"/>
        <end position="33"/>
    </location>
</feature>
<comment type="caution">
    <text evidence="2">The sequence shown here is derived from an EMBL/GenBank/DDBJ whole genome shotgun (WGS) entry which is preliminary data.</text>
</comment>
<gene>
    <name evidence="2" type="ORF">MERR_LOCUS47038</name>
</gene>
<keyword evidence="3" id="KW-1185">Reference proteome</keyword>
<sequence length="108" mass="12614">MQISNFQVDISRWNSVFCSTSSFCFYLASLFFIQSAKELHPTSRLTIFTPLDGMLFVDRSTELNRYLHRRLLPRRYRFSQELYMIDKARPCLLSGGIQRADFSNGSNS</sequence>
<dbReference type="Proteomes" id="UP000467841">
    <property type="component" value="Unassembled WGS sequence"/>
</dbReference>
<dbReference type="AlphaFoldDB" id="A0A6D2L616"/>
<evidence type="ECO:0000313" key="3">
    <source>
        <dbReference type="Proteomes" id="UP000467841"/>
    </source>
</evidence>
<organism evidence="2 3">
    <name type="scientific">Microthlaspi erraticum</name>
    <dbReference type="NCBI Taxonomy" id="1685480"/>
    <lineage>
        <taxon>Eukaryota</taxon>
        <taxon>Viridiplantae</taxon>
        <taxon>Streptophyta</taxon>
        <taxon>Embryophyta</taxon>
        <taxon>Tracheophyta</taxon>
        <taxon>Spermatophyta</taxon>
        <taxon>Magnoliopsida</taxon>
        <taxon>eudicotyledons</taxon>
        <taxon>Gunneridae</taxon>
        <taxon>Pentapetalae</taxon>
        <taxon>rosids</taxon>
        <taxon>malvids</taxon>
        <taxon>Brassicales</taxon>
        <taxon>Brassicaceae</taxon>
        <taxon>Coluteocarpeae</taxon>
        <taxon>Microthlaspi</taxon>
    </lineage>
</organism>
<proteinExistence type="predicted"/>
<name>A0A6D2L616_9BRAS</name>
<protein>
    <submittedName>
        <fullName evidence="2">Uncharacterized protein</fullName>
    </submittedName>
</protein>
<dbReference type="EMBL" id="CACVBM020001795">
    <property type="protein sequence ID" value="CAA7059802.1"/>
    <property type="molecule type" value="Genomic_DNA"/>
</dbReference>